<keyword evidence="8 10" id="KW-0786">Thiamine pyrophosphate</keyword>
<evidence type="ECO:0000313" key="14">
    <source>
        <dbReference type="EMBL" id="WEU40068.1"/>
    </source>
</evidence>
<dbReference type="InterPro" id="IPR012001">
    <property type="entry name" value="Thiamin_PyroP_enz_TPP-bd_dom"/>
</dbReference>
<comment type="pathway">
    <text evidence="1 10">Amino-acid biosynthesis; L-isoleucine biosynthesis; L-isoleucine from 2-oxobutanoate: step 1/4.</text>
</comment>
<dbReference type="GO" id="GO:0009099">
    <property type="term" value="P:L-valine biosynthetic process"/>
    <property type="evidence" value="ECO:0007669"/>
    <property type="project" value="TreeGrafter"/>
</dbReference>
<dbReference type="InterPro" id="IPR011766">
    <property type="entry name" value="TPP_enzyme_TPP-bd"/>
</dbReference>
<feature type="domain" description="Thiamine pyrophosphate enzyme central" evidence="11">
    <location>
        <begin position="190"/>
        <end position="325"/>
    </location>
</feature>
<evidence type="ECO:0000256" key="1">
    <source>
        <dbReference type="ARBA" id="ARBA00004974"/>
    </source>
</evidence>
<proteinExistence type="inferred from homology"/>
<evidence type="ECO:0000256" key="6">
    <source>
        <dbReference type="ARBA" id="ARBA00022723"/>
    </source>
</evidence>
<dbReference type="EC" id="2.2.1.6" evidence="10"/>
<evidence type="ECO:0000256" key="3">
    <source>
        <dbReference type="ARBA" id="ARBA00007812"/>
    </source>
</evidence>
<organism evidence="14 15">
    <name type="scientific">Odinarchaeota yellowstonii (strain LCB_4)</name>
    <dbReference type="NCBI Taxonomy" id="1841599"/>
    <lineage>
        <taxon>Archaea</taxon>
        <taxon>Promethearchaeati</taxon>
        <taxon>Candidatus Odinarchaeota</taxon>
        <taxon>Candidatus Odinarchaeia</taxon>
        <taxon>Candidatus Odinarchaeales</taxon>
        <taxon>Candidatus Odinarchaeaceae</taxon>
        <taxon>Candidatus Odinarchaeum</taxon>
    </lineage>
</organism>
<keyword evidence="4 10" id="KW-0028">Amino-acid biosynthesis</keyword>
<dbReference type="CDD" id="cd07035">
    <property type="entry name" value="TPP_PYR_POX_like"/>
    <property type="match status" value="1"/>
</dbReference>
<dbReference type="InterPro" id="IPR029061">
    <property type="entry name" value="THDP-binding"/>
</dbReference>
<dbReference type="Proteomes" id="UP000186851">
    <property type="component" value="Chromosome"/>
</dbReference>
<dbReference type="Pfam" id="PF00205">
    <property type="entry name" value="TPP_enzyme_M"/>
    <property type="match status" value="1"/>
</dbReference>
<dbReference type="FunFam" id="3.40.50.1220:FF:000008">
    <property type="entry name" value="Acetolactate synthase"/>
    <property type="match status" value="1"/>
</dbReference>
<dbReference type="InterPro" id="IPR000399">
    <property type="entry name" value="TPP-bd_CS"/>
</dbReference>
<dbReference type="GO" id="GO:0044272">
    <property type="term" value="P:sulfur compound biosynthetic process"/>
    <property type="evidence" value="ECO:0007669"/>
    <property type="project" value="UniProtKB-ARBA"/>
</dbReference>
<evidence type="ECO:0000256" key="7">
    <source>
        <dbReference type="ARBA" id="ARBA00022842"/>
    </source>
</evidence>
<evidence type="ECO:0000256" key="9">
    <source>
        <dbReference type="ARBA" id="ARBA00023304"/>
    </source>
</evidence>
<evidence type="ECO:0000256" key="2">
    <source>
        <dbReference type="ARBA" id="ARBA00005025"/>
    </source>
</evidence>
<comment type="catalytic activity">
    <reaction evidence="10">
        <text>2 pyruvate + H(+) = (2S)-2-acetolactate + CO2</text>
        <dbReference type="Rhea" id="RHEA:25249"/>
        <dbReference type="ChEBI" id="CHEBI:15361"/>
        <dbReference type="ChEBI" id="CHEBI:15378"/>
        <dbReference type="ChEBI" id="CHEBI:16526"/>
        <dbReference type="ChEBI" id="CHEBI:58476"/>
        <dbReference type="EC" id="2.2.1.6"/>
    </reaction>
</comment>
<dbReference type="GO" id="GO:0009097">
    <property type="term" value="P:isoleucine biosynthetic process"/>
    <property type="evidence" value="ECO:0007669"/>
    <property type="project" value="TreeGrafter"/>
</dbReference>
<keyword evidence="9 10" id="KW-0100">Branched-chain amino acid biosynthesis</keyword>
<dbReference type="PANTHER" id="PTHR18968:SF13">
    <property type="entry name" value="ACETOLACTATE SYNTHASE CATALYTIC SUBUNIT, MITOCHONDRIAL"/>
    <property type="match status" value="1"/>
</dbReference>
<evidence type="ECO:0000259" key="12">
    <source>
        <dbReference type="Pfam" id="PF02775"/>
    </source>
</evidence>
<comment type="cofactor">
    <cofactor evidence="10">
        <name>Mg(2+)</name>
        <dbReference type="ChEBI" id="CHEBI:18420"/>
    </cofactor>
    <text evidence="10">Binds 1 Mg(2+) ion per subunit.</text>
</comment>
<evidence type="ECO:0000256" key="10">
    <source>
        <dbReference type="RuleBase" id="RU003591"/>
    </source>
</evidence>
<evidence type="ECO:0000256" key="5">
    <source>
        <dbReference type="ARBA" id="ARBA00022679"/>
    </source>
</evidence>
<evidence type="ECO:0000259" key="11">
    <source>
        <dbReference type="Pfam" id="PF00205"/>
    </source>
</evidence>
<dbReference type="Pfam" id="PF02776">
    <property type="entry name" value="TPP_enzyme_N"/>
    <property type="match status" value="1"/>
</dbReference>
<keyword evidence="6 10" id="KW-0479">Metal-binding</keyword>
<protein>
    <recommendedName>
        <fullName evidence="10">Acetolactate synthase</fullName>
        <ecNumber evidence="10">2.2.1.6</ecNumber>
    </recommendedName>
</protein>
<dbReference type="InterPro" id="IPR012000">
    <property type="entry name" value="Thiamin_PyroP_enz_cen_dom"/>
</dbReference>
<comment type="cofactor">
    <cofactor evidence="10">
        <name>thiamine diphosphate</name>
        <dbReference type="ChEBI" id="CHEBI:58937"/>
    </cofactor>
    <text evidence="10">Binds 1 thiamine pyrophosphate per subunit.</text>
</comment>
<evidence type="ECO:0000259" key="13">
    <source>
        <dbReference type="Pfam" id="PF02776"/>
    </source>
</evidence>
<feature type="domain" description="Thiamine pyrophosphate enzyme N-terminal TPP-binding" evidence="13">
    <location>
        <begin position="3"/>
        <end position="117"/>
    </location>
</feature>
<dbReference type="InterPro" id="IPR029035">
    <property type="entry name" value="DHS-like_NAD/FAD-binding_dom"/>
</dbReference>
<reference evidence="14" key="1">
    <citation type="journal article" date="2017" name="Nature">
        <title>Asgard archaea illuminate the origin of eukaryotic cellular complexity.</title>
        <authorList>
            <person name="Zaremba-Niedzwiedzka K."/>
            <person name="Caceres E.F."/>
            <person name="Saw J.H."/>
            <person name="Backstrom D."/>
            <person name="Juzokaite L."/>
            <person name="Vancaester E."/>
            <person name="Seitz K.W."/>
            <person name="Anantharaman K."/>
            <person name="Starnawski P."/>
            <person name="Kjeldsen K.U."/>
            <person name="Scott M.B."/>
            <person name="Nunoura T."/>
            <person name="Banfield J.F."/>
            <person name="Schramm A."/>
            <person name="Baker B.J."/>
            <person name="Spang A."/>
            <person name="Ettema T.J.G."/>
        </authorList>
    </citation>
    <scope>NUCLEOTIDE SEQUENCE</scope>
    <source>
        <strain evidence="14">LCB_4</strain>
    </source>
</reference>
<dbReference type="PROSITE" id="PS00187">
    <property type="entry name" value="TPP_ENZYMES"/>
    <property type="match status" value="1"/>
</dbReference>
<dbReference type="GO" id="GO:0003984">
    <property type="term" value="F:acetolactate synthase activity"/>
    <property type="evidence" value="ECO:0007669"/>
    <property type="project" value="UniProtKB-EC"/>
</dbReference>
<dbReference type="InterPro" id="IPR045229">
    <property type="entry name" value="TPP_enz"/>
</dbReference>
<dbReference type="GO" id="GO:0030976">
    <property type="term" value="F:thiamine pyrophosphate binding"/>
    <property type="evidence" value="ECO:0007669"/>
    <property type="project" value="UniProtKB-UniRule"/>
</dbReference>
<accession>A0AAF0D1W5</accession>
<dbReference type="GO" id="GO:0000287">
    <property type="term" value="F:magnesium ion binding"/>
    <property type="evidence" value="ECO:0007669"/>
    <property type="project" value="UniProtKB-UniRule"/>
</dbReference>
<sequence>MLSGSEIVLEVLKSRGVKTVFGLPGGAIMPLYDELYDETSIRHILVRHEQGAAHAADGYARVTGGPGVAIATSGPGATNLLTGISTAYADSSPVIAITGQVPVQYIGKDAFQEADLYSLVIPITKHNFLVKDVNDLARIMNMAFDIALSGRPGPVHIDLPKDVQTKKATRKIVFKQFYTGKTPILSLRKIKQAANIIMKAERPVILAGGGVIISNAFEEVRTLAELLPAPVATTLMGKGAISEYHPLALGMIGMHGTKPANYAVMESDCLIAVGCRLDDRATGDEKTFAPKAKIIHIDIDPSEIDKNVKSHIAIIGDAKEVLKSLIYYMQTAGLKKENTPWMNRIRQLTKDYPLPEPEETHPIKPPLIIKKMNSILREDDIVVTEVGQCEMWAALYYKPRKPRTVIFSGGQGTMGFGFPASIGAKAAKPESTVIDVAGDGSFLMMCHELATSVENNIPVIAAIINNRYLGMVRQWQELFYEKRYSYTFLGEKTDFVKLAEAFGAKGIKVTKCSEIEEAFITAIRSGETTVIDFEVDRECNVFPMVRPGGQIDKMIG</sequence>
<dbReference type="AlphaFoldDB" id="A0AAF0D1W5"/>
<evidence type="ECO:0000256" key="4">
    <source>
        <dbReference type="ARBA" id="ARBA00022605"/>
    </source>
</evidence>
<feature type="domain" description="Thiamine pyrophosphate enzyme TPP-binding" evidence="12">
    <location>
        <begin position="386"/>
        <end position="533"/>
    </location>
</feature>
<dbReference type="CDD" id="cd02015">
    <property type="entry name" value="TPP_AHAS"/>
    <property type="match status" value="1"/>
</dbReference>
<comment type="pathway">
    <text evidence="2 10">Amino-acid biosynthesis; L-valine biosynthesis; L-valine from pyruvate: step 1/4.</text>
</comment>
<name>A0AAF0D1W5_ODILC</name>
<dbReference type="SUPFAM" id="SSF52518">
    <property type="entry name" value="Thiamin diphosphate-binding fold (THDP-binding)"/>
    <property type="match status" value="2"/>
</dbReference>
<dbReference type="SUPFAM" id="SSF52467">
    <property type="entry name" value="DHS-like NAD/FAD-binding domain"/>
    <property type="match status" value="1"/>
</dbReference>
<dbReference type="PANTHER" id="PTHR18968">
    <property type="entry name" value="THIAMINE PYROPHOSPHATE ENZYMES"/>
    <property type="match status" value="1"/>
</dbReference>
<dbReference type="FunFam" id="3.40.50.970:FF:000007">
    <property type="entry name" value="Acetolactate synthase"/>
    <property type="match status" value="1"/>
</dbReference>
<dbReference type="InterPro" id="IPR039368">
    <property type="entry name" value="AHAS_TPP"/>
</dbReference>
<comment type="similarity">
    <text evidence="3 10">Belongs to the TPP enzyme family.</text>
</comment>
<dbReference type="GO" id="GO:0050660">
    <property type="term" value="F:flavin adenine dinucleotide binding"/>
    <property type="evidence" value="ECO:0007669"/>
    <property type="project" value="InterPro"/>
</dbReference>
<dbReference type="NCBIfam" id="TIGR00118">
    <property type="entry name" value="acolac_lg"/>
    <property type="match status" value="1"/>
</dbReference>
<dbReference type="KEGG" id="oyw:OdinLCB4_006250"/>
<dbReference type="Pfam" id="PF02775">
    <property type="entry name" value="TPP_enzyme_C"/>
    <property type="match status" value="1"/>
</dbReference>
<dbReference type="GO" id="GO:0005948">
    <property type="term" value="C:acetolactate synthase complex"/>
    <property type="evidence" value="ECO:0007669"/>
    <property type="project" value="TreeGrafter"/>
</dbReference>
<reference evidence="14" key="2">
    <citation type="journal article" date="2022" name="Nat. Microbiol.">
        <title>A closed Candidatus Odinarchaeum chromosome exposes Asgard archaeal viruses.</title>
        <authorList>
            <person name="Tamarit D."/>
            <person name="Caceres E.F."/>
            <person name="Krupovic M."/>
            <person name="Nijland R."/>
            <person name="Eme L."/>
            <person name="Robinson N.P."/>
            <person name="Ettema T.J.G."/>
        </authorList>
    </citation>
    <scope>NUCLEOTIDE SEQUENCE</scope>
    <source>
        <strain evidence="14">LCB_4</strain>
    </source>
</reference>
<dbReference type="EMBL" id="CP091871">
    <property type="protein sequence ID" value="WEU40068.1"/>
    <property type="molecule type" value="Genomic_DNA"/>
</dbReference>
<keyword evidence="7 10" id="KW-0460">Magnesium</keyword>
<evidence type="ECO:0000256" key="8">
    <source>
        <dbReference type="ARBA" id="ARBA00023052"/>
    </source>
</evidence>
<dbReference type="Gene3D" id="3.40.50.970">
    <property type="match status" value="2"/>
</dbReference>
<dbReference type="Gene3D" id="3.40.50.1220">
    <property type="entry name" value="TPP-binding domain"/>
    <property type="match status" value="1"/>
</dbReference>
<evidence type="ECO:0000313" key="15">
    <source>
        <dbReference type="Proteomes" id="UP000186851"/>
    </source>
</evidence>
<keyword evidence="5 10" id="KW-0808">Transferase</keyword>
<dbReference type="InterPro" id="IPR012846">
    <property type="entry name" value="Acetolactate_synth_lsu"/>
</dbReference>
<gene>
    <name evidence="14" type="primary">ilvB</name>
    <name evidence="14" type="ORF">OdinLCB4_006250</name>
</gene>